<evidence type="ECO:0000313" key="2">
    <source>
        <dbReference type="Proteomes" id="UP000008851"/>
    </source>
</evidence>
<protein>
    <submittedName>
        <fullName evidence="1">Transcriptional regulator for cryptic hemolysin</fullName>
    </submittedName>
</protein>
<dbReference type="EMBL" id="CP003057">
    <property type="protein sequence ID" value="AEQ96958.1"/>
    <property type="molecule type" value="Genomic_DNA"/>
</dbReference>
<evidence type="ECO:0000313" key="1">
    <source>
        <dbReference type="EMBL" id="AEQ96958.1"/>
    </source>
</evidence>
<accession>G7TK25</accession>
<gene>
    <name evidence="1" type="ORF">XOC_2851</name>
</gene>
<dbReference type="AlphaFoldDB" id="G7TK25"/>
<sequence>MALTARGRKIADVGSRALLDMNAVALEGFSEDEVQHTVARMHLLMANMERGGQDA</sequence>
<dbReference type="KEGG" id="xor:XOC_2851"/>
<organism evidence="1 2">
    <name type="scientific">Xanthomonas oryzae pv. oryzicola (strain BLS256)</name>
    <dbReference type="NCBI Taxonomy" id="383407"/>
    <lineage>
        <taxon>Bacteria</taxon>
        <taxon>Pseudomonadati</taxon>
        <taxon>Pseudomonadota</taxon>
        <taxon>Gammaproteobacteria</taxon>
        <taxon>Lysobacterales</taxon>
        <taxon>Lysobacteraceae</taxon>
        <taxon>Xanthomonas</taxon>
    </lineage>
</organism>
<proteinExistence type="predicted"/>
<reference evidence="1 2" key="1">
    <citation type="journal article" date="2011" name="J. Bacteriol.">
        <title>Two new complete genome sequences offer insight into host and tissue specificity of plant pathogenic Xanthomonas spp.</title>
        <authorList>
            <person name="Bogdanove A.J."/>
            <person name="Koebnik R."/>
            <person name="Lu H."/>
            <person name="Furutani A."/>
            <person name="Angiuoli S.V."/>
            <person name="Patil P.B."/>
            <person name="Van Sluys M.A."/>
            <person name="Ryan R.P."/>
            <person name="Meyer D.F."/>
            <person name="Han S.W."/>
            <person name="Aparna G."/>
            <person name="Rajaram M."/>
            <person name="Delcher A.L."/>
            <person name="Phillippy A.M."/>
            <person name="Puiu D."/>
            <person name="Schatz M.C."/>
            <person name="Shumway M."/>
            <person name="Sommer D.D."/>
            <person name="Trapnell C."/>
            <person name="Benahmed F."/>
            <person name="Dimitrov G."/>
            <person name="Madupu R."/>
            <person name="Radune D."/>
            <person name="Sullivan S."/>
            <person name="Jha G."/>
            <person name="Ishihara H."/>
            <person name="Lee S.W."/>
            <person name="Pandey A."/>
            <person name="Sharma V."/>
            <person name="Sriariyanun M."/>
            <person name="Szurek B."/>
            <person name="Vera-Cruz C.M."/>
            <person name="Dorman K.S."/>
            <person name="Ronald P.C."/>
            <person name="Verdier V."/>
            <person name="Dow J.M."/>
            <person name="Sonti R.V."/>
            <person name="Tsuge S."/>
            <person name="Brendel V.P."/>
            <person name="Rabinowicz P.D."/>
            <person name="Leach J.E."/>
            <person name="White F.F."/>
            <person name="Salzberg S.L."/>
        </authorList>
    </citation>
    <scope>NUCLEOTIDE SEQUENCE [LARGE SCALE GENOMIC DNA]</scope>
    <source>
        <strain evidence="1 2">BLS256</strain>
    </source>
</reference>
<name>G7TK25_XANOB</name>
<dbReference type="Proteomes" id="UP000008851">
    <property type="component" value="Chromosome"/>
</dbReference>
<dbReference type="HOGENOM" id="CLU_3031423_0_0_6"/>